<dbReference type="InterPro" id="IPR001310">
    <property type="entry name" value="Histidine_triad_HIT"/>
</dbReference>
<dbReference type="PROSITE" id="PS51084">
    <property type="entry name" value="HIT_2"/>
    <property type="match status" value="1"/>
</dbReference>
<dbReference type="Proteomes" id="UP000603641">
    <property type="component" value="Unassembled WGS sequence"/>
</dbReference>
<proteinExistence type="predicted"/>
<dbReference type="SUPFAM" id="SSF54197">
    <property type="entry name" value="HIT-like"/>
    <property type="match status" value="1"/>
</dbReference>
<reference evidence="3 4" key="1">
    <citation type="submission" date="2020-08" db="EMBL/GenBank/DDBJ databases">
        <title>A Genomic Blueprint of the Chicken Gut Microbiome.</title>
        <authorList>
            <person name="Gilroy R."/>
            <person name="Ravi A."/>
            <person name="Getino M."/>
            <person name="Pursley I."/>
            <person name="Horton D.L."/>
            <person name="Alikhan N.-F."/>
            <person name="Baker D."/>
            <person name="Gharbi K."/>
            <person name="Hall N."/>
            <person name="Watson M."/>
            <person name="Adriaenssens E.M."/>
            <person name="Foster-Nyarko E."/>
            <person name="Jarju S."/>
            <person name="Secka A."/>
            <person name="Antonio M."/>
            <person name="Oren A."/>
            <person name="Chaudhuri R."/>
            <person name="La Ragione R.M."/>
            <person name="Hildebrand F."/>
            <person name="Pallen M.J."/>
        </authorList>
    </citation>
    <scope>NUCLEOTIDE SEQUENCE [LARGE SCALE GENOMIC DNA]</scope>
    <source>
        <strain evidence="3 4">Sa2CUA10</strain>
    </source>
</reference>
<dbReference type="Gene3D" id="3.30.428.10">
    <property type="entry name" value="HIT-like"/>
    <property type="match status" value="1"/>
</dbReference>
<feature type="short sequence motif" description="Histidine triad motif" evidence="1">
    <location>
        <begin position="110"/>
        <end position="114"/>
    </location>
</feature>
<gene>
    <name evidence="3" type="ORF">H9648_15785</name>
</gene>
<feature type="domain" description="HIT" evidence="2">
    <location>
        <begin position="18"/>
        <end position="126"/>
    </location>
</feature>
<dbReference type="PROSITE" id="PS00892">
    <property type="entry name" value="HIT_1"/>
    <property type="match status" value="1"/>
</dbReference>
<dbReference type="PRINTS" id="PR00332">
    <property type="entry name" value="HISTRIAD"/>
</dbReference>
<evidence type="ECO:0000259" key="2">
    <source>
        <dbReference type="PROSITE" id="PS51084"/>
    </source>
</evidence>
<dbReference type="InterPro" id="IPR019808">
    <property type="entry name" value="Histidine_triad_CS"/>
</dbReference>
<dbReference type="PANTHER" id="PTHR46648">
    <property type="entry name" value="HIT FAMILY PROTEIN 1"/>
    <property type="match status" value="1"/>
</dbReference>
<sequence length="152" mass="16909">MISKKNEVSHLSHDLNCIFCKIVAGEIPSYKVYEDENVLAFLDISQVTKGHTLIIPKEHSTDIFELPAETAAKLYSVVPKIASGIKQTFNPIGLNILNNNGEAAGQSVFHYHMHFIPRYGQGDGFGAVWKTQDTPADEMTEIAQHIKENVKN</sequence>
<organism evidence="3 4">
    <name type="scientific">Fictibacillus norfolkensis</name>
    <dbReference type="NCBI Taxonomy" id="2762233"/>
    <lineage>
        <taxon>Bacteria</taxon>
        <taxon>Bacillati</taxon>
        <taxon>Bacillota</taxon>
        <taxon>Bacilli</taxon>
        <taxon>Bacillales</taxon>
        <taxon>Fictibacillaceae</taxon>
        <taxon>Fictibacillus</taxon>
    </lineage>
</organism>
<dbReference type="InterPro" id="IPR036265">
    <property type="entry name" value="HIT-like_sf"/>
</dbReference>
<dbReference type="InterPro" id="IPR039384">
    <property type="entry name" value="HINT"/>
</dbReference>
<accession>A0ABR8SPW1</accession>
<dbReference type="InterPro" id="IPR011146">
    <property type="entry name" value="HIT-like"/>
</dbReference>
<comment type="caution">
    <text evidence="3">The sequence shown here is derived from an EMBL/GenBank/DDBJ whole genome shotgun (WGS) entry which is preliminary data.</text>
</comment>
<keyword evidence="4" id="KW-1185">Reference proteome</keyword>
<evidence type="ECO:0000256" key="1">
    <source>
        <dbReference type="PROSITE-ProRule" id="PRU00464"/>
    </source>
</evidence>
<name>A0ABR8SPW1_9BACL</name>
<dbReference type="EMBL" id="JACSQM010000007">
    <property type="protein sequence ID" value="MBD7965523.1"/>
    <property type="molecule type" value="Genomic_DNA"/>
</dbReference>
<evidence type="ECO:0000313" key="4">
    <source>
        <dbReference type="Proteomes" id="UP000603641"/>
    </source>
</evidence>
<evidence type="ECO:0000313" key="3">
    <source>
        <dbReference type="EMBL" id="MBD7965523.1"/>
    </source>
</evidence>
<protein>
    <submittedName>
        <fullName evidence="3">HIT family protein</fullName>
    </submittedName>
</protein>
<dbReference type="CDD" id="cd01277">
    <property type="entry name" value="HINT_subgroup"/>
    <property type="match status" value="1"/>
</dbReference>
<dbReference type="Pfam" id="PF01230">
    <property type="entry name" value="HIT"/>
    <property type="match status" value="1"/>
</dbReference>
<dbReference type="PANTHER" id="PTHR46648:SF1">
    <property type="entry name" value="ADENOSINE 5'-MONOPHOSPHORAMIDASE HNT1"/>
    <property type="match status" value="1"/>
</dbReference>